<sequence length="196" mass="19807">MTQIRTRIRHASLLLAPLAFGVLTGCGGADSRLDEQLKADLAAAAQAPGARGQFASPAELGYPQGYAPQYPGQYPAQYGYPQPGYPQGYPPAAYPQGYPAPQPQTRVVYVPQQSTVRRTSSAGSGGGSTGSSGTRSGTQPANTQKGAIIGAATGAAIGVATSRDKVKGGAIGALGGAVLGGIIGHQIKKRSGSVRE</sequence>
<gene>
    <name evidence="4" type="ORF">HKW67_01050</name>
</gene>
<name>A0A6M4IK19_9BACT</name>
<evidence type="ECO:0000256" key="2">
    <source>
        <dbReference type="SAM" id="SignalP"/>
    </source>
</evidence>
<proteinExistence type="predicted"/>
<feature type="region of interest" description="Disordered" evidence="1">
    <location>
        <begin position="114"/>
        <end position="142"/>
    </location>
</feature>
<dbReference type="InterPro" id="IPR027367">
    <property type="entry name" value="Gly-zipper_YMGG"/>
</dbReference>
<dbReference type="Proteomes" id="UP000500938">
    <property type="component" value="Chromosome"/>
</dbReference>
<dbReference type="EMBL" id="CP053085">
    <property type="protein sequence ID" value="QJR34198.1"/>
    <property type="molecule type" value="Genomic_DNA"/>
</dbReference>
<protein>
    <submittedName>
        <fullName evidence="4">Glycine zipper 2TM domain-containing protein</fullName>
    </submittedName>
</protein>
<keyword evidence="2" id="KW-0732">Signal</keyword>
<feature type="chain" id="PRO_5026821011" evidence="2">
    <location>
        <begin position="22"/>
        <end position="196"/>
    </location>
</feature>
<dbReference type="RefSeq" id="WP_171223624.1">
    <property type="nucleotide sequence ID" value="NZ_CP053085.1"/>
</dbReference>
<feature type="signal peptide" evidence="2">
    <location>
        <begin position="1"/>
        <end position="21"/>
    </location>
</feature>
<evidence type="ECO:0000259" key="3">
    <source>
        <dbReference type="Pfam" id="PF13441"/>
    </source>
</evidence>
<evidence type="ECO:0000256" key="1">
    <source>
        <dbReference type="SAM" id="MobiDB-lite"/>
    </source>
</evidence>
<dbReference type="AlphaFoldDB" id="A0A6M4IK19"/>
<keyword evidence="5" id="KW-1185">Reference proteome</keyword>
<dbReference type="KEGG" id="ggr:HKW67_01050"/>
<reference evidence="4 5" key="1">
    <citation type="submission" date="2020-05" db="EMBL/GenBank/DDBJ databases">
        <title>Complete genome sequence of Gemmatimonas greenlandica TET16.</title>
        <authorList>
            <person name="Zeng Y."/>
        </authorList>
    </citation>
    <scope>NUCLEOTIDE SEQUENCE [LARGE SCALE GENOMIC DNA]</scope>
    <source>
        <strain evidence="4 5">TET16</strain>
    </source>
</reference>
<dbReference type="PROSITE" id="PS51257">
    <property type="entry name" value="PROKAR_LIPOPROTEIN"/>
    <property type="match status" value="1"/>
</dbReference>
<dbReference type="Pfam" id="PF13441">
    <property type="entry name" value="Gly-zipper_YMGG"/>
    <property type="match status" value="1"/>
</dbReference>
<evidence type="ECO:0000313" key="5">
    <source>
        <dbReference type="Proteomes" id="UP000500938"/>
    </source>
</evidence>
<accession>A0A6M4IK19</accession>
<organism evidence="4 5">
    <name type="scientific">Gemmatimonas groenlandica</name>
    <dbReference type="NCBI Taxonomy" id="2732249"/>
    <lineage>
        <taxon>Bacteria</taxon>
        <taxon>Pseudomonadati</taxon>
        <taxon>Gemmatimonadota</taxon>
        <taxon>Gemmatimonadia</taxon>
        <taxon>Gemmatimonadales</taxon>
        <taxon>Gemmatimonadaceae</taxon>
        <taxon>Gemmatimonas</taxon>
    </lineage>
</organism>
<feature type="domain" description="YMGG-like Gly-zipper" evidence="3">
    <location>
        <begin position="142"/>
        <end position="185"/>
    </location>
</feature>
<evidence type="ECO:0000313" key="4">
    <source>
        <dbReference type="EMBL" id="QJR34198.1"/>
    </source>
</evidence>